<name>B5EFK7_CITBB</name>
<dbReference type="OrthoDB" id="5402541at2"/>
<dbReference type="HOGENOM" id="CLU_340904_0_0_7"/>
<organism evidence="2 3">
    <name type="scientific">Citrifermentans bemidjiense (strain ATCC BAA-1014 / DSM 16622 / JCM 12645 / Bem)</name>
    <name type="common">Geobacter bemidjiensis</name>
    <dbReference type="NCBI Taxonomy" id="404380"/>
    <lineage>
        <taxon>Bacteria</taxon>
        <taxon>Pseudomonadati</taxon>
        <taxon>Thermodesulfobacteriota</taxon>
        <taxon>Desulfuromonadia</taxon>
        <taxon>Geobacterales</taxon>
        <taxon>Geobacteraceae</taxon>
        <taxon>Citrifermentans</taxon>
    </lineage>
</organism>
<gene>
    <name evidence="2" type="ordered locus">Gbem_0890</name>
</gene>
<dbReference type="AlphaFoldDB" id="B5EFK7"/>
<feature type="chain" id="PRO_5002829850" evidence="1">
    <location>
        <begin position="27"/>
        <end position="832"/>
    </location>
</feature>
<keyword evidence="1" id="KW-0732">Signal</keyword>
<dbReference type="PROSITE" id="PS51257">
    <property type="entry name" value="PROKAR_LIPOPROTEIN"/>
    <property type="match status" value="1"/>
</dbReference>
<protein>
    <submittedName>
        <fullName evidence="2">Lipoprotein, putative</fullName>
    </submittedName>
</protein>
<keyword evidence="3" id="KW-1185">Reference proteome</keyword>
<dbReference type="EMBL" id="CP001124">
    <property type="protein sequence ID" value="ACH37911.1"/>
    <property type="molecule type" value="Genomic_DNA"/>
</dbReference>
<dbReference type="SUPFAM" id="SSF53474">
    <property type="entry name" value="alpha/beta-Hydrolases"/>
    <property type="match status" value="1"/>
</dbReference>
<dbReference type="eggNOG" id="COG1073">
    <property type="taxonomic scope" value="Bacteria"/>
</dbReference>
<dbReference type="KEGG" id="gbm:Gbem_0890"/>
<reference evidence="2 3" key="1">
    <citation type="submission" date="2008-07" db="EMBL/GenBank/DDBJ databases">
        <title>Complete sequence of Geobacter bemidjiensis BEM.</title>
        <authorList>
            <consortium name="US DOE Joint Genome Institute"/>
            <person name="Lucas S."/>
            <person name="Copeland A."/>
            <person name="Lapidus A."/>
            <person name="Glavina del Rio T."/>
            <person name="Dalin E."/>
            <person name="Tice H."/>
            <person name="Bruce D."/>
            <person name="Goodwin L."/>
            <person name="Pitluck S."/>
            <person name="Kiss H."/>
            <person name="Brettin T."/>
            <person name="Detter J.C."/>
            <person name="Han C."/>
            <person name="Kuske C.R."/>
            <person name="Schmutz J."/>
            <person name="Larimer F."/>
            <person name="Land M."/>
            <person name="Hauser L."/>
            <person name="Kyrpides N."/>
            <person name="Lykidis A."/>
            <person name="Lovley D."/>
            <person name="Richardson P."/>
        </authorList>
    </citation>
    <scope>NUCLEOTIDE SEQUENCE [LARGE SCALE GENOMIC DNA]</scope>
    <source>
        <strain evidence="3">ATCC BAA-1014 / DSM 16622 / JCM 12645 / Bem</strain>
    </source>
</reference>
<dbReference type="InterPro" id="IPR029058">
    <property type="entry name" value="AB_hydrolase_fold"/>
</dbReference>
<accession>B5EFK7</accession>
<proteinExistence type="predicted"/>
<evidence type="ECO:0000313" key="3">
    <source>
        <dbReference type="Proteomes" id="UP000008825"/>
    </source>
</evidence>
<evidence type="ECO:0000256" key="1">
    <source>
        <dbReference type="SAM" id="SignalP"/>
    </source>
</evidence>
<feature type="signal peptide" evidence="1">
    <location>
        <begin position="1"/>
        <end position="26"/>
    </location>
</feature>
<sequence>MTRQTQRVLCCIILLLALAGCGYDGAVSQEASPNTALFDPASGTIPLPNVLATANAKDPLTQYTDPVTGNVGLRPPNTPMSPLEALAYVNIYEVGGSGAVAGVNAPIYIRFASPLVPASVTGDNIKVFRIQADTPAPDATENQPLRFADVTGNFSFSYTPGSSDVSLFPRFPLLPATRYLYLVSDRVRDASTGGAVSSSVYFAALKSPLPLAGPFQPLEAIRANRTDQAGNVVFSGYRKVLDDLTAAPAQTSVSSRDQVALIGRFNTTAAQFIATDPAAPVASIVPVESALRAFAAGSGVPGGLPGKNWIGAGLNSVTVTTPAGLTPQGYWSAVLAGTGLSASPPASVGAVATGSFTSADISVSPTVARGSTTMNLNLPFGRYSAASAVLQPFRDPATHRLTGFYHSERQIPFVYLAPAGAPPAGGWPLAIYQPSINRPKEDVIALAGSLTGAGFAVVAIDLPLHGALALPGHTTGTAWGEDFIALGAPLATRTNIQQAALNLHRLELVAAPPSFDPALASQGFAALGANAPNPLVKPKFVGMSLGAIVGAYFLAGNTTLSAAPGTPPYTQATLDADMKGLLNVPGGRVAYLLRDSPDFGPGIVAGLAAHGIEPGTPLYHQFFQLTQSVVDPADPATMTTPLPNLANGTPLPSRLSGRVLMQEATSTSFDASGRPTNGDIVIPNSSTRYLGNALGGREVLGTPEARATAPGFDQLSYLSGRVPAPFMMTLAGGLPVPKVAPAAGSATATAPREGYFQFDQPDAKHGSFIDLAGSPETLRLMQRQMVYFVLNGIAVDPTVVSPALPKVPVGTGGRIEYRITPPRTMKVFGSPK</sequence>
<dbReference type="Gene3D" id="3.40.50.1820">
    <property type="entry name" value="alpha/beta hydrolase"/>
    <property type="match status" value="1"/>
</dbReference>
<reference evidence="2 3" key="2">
    <citation type="journal article" date="2010" name="BMC Genomics">
        <title>The genome of Geobacter bemidjiensis, exemplar for the subsurface clade of Geobacter species that predominate in Fe(III)-reducing subsurface environments.</title>
        <authorList>
            <person name="Aklujkar M."/>
            <person name="Young N.D."/>
            <person name="Holmes D."/>
            <person name="Chavan M."/>
            <person name="Risso C."/>
            <person name="Kiss H.E."/>
            <person name="Han C.S."/>
            <person name="Land M.L."/>
            <person name="Lovley D.R."/>
        </authorList>
    </citation>
    <scope>NUCLEOTIDE SEQUENCE [LARGE SCALE GENOMIC DNA]</scope>
    <source>
        <strain evidence="3">ATCC BAA-1014 / DSM 16622 / JCM 12645 / Bem</strain>
    </source>
</reference>
<dbReference type="Proteomes" id="UP000008825">
    <property type="component" value="Chromosome"/>
</dbReference>
<dbReference type="RefSeq" id="WP_012529323.1">
    <property type="nucleotide sequence ID" value="NC_011146.1"/>
</dbReference>
<dbReference type="STRING" id="404380.Gbem_0890"/>
<keyword evidence="2" id="KW-0449">Lipoprotein</keyword>
<evidence type="ECO:0000313" key="2">
    <source>
        <dbReference type="EMBL" id="ACH37911.1"/>
    </source>
</evidence>